<evidence type="ECO:0000256" key="6">
    <source>
        <dbReference type="ARBA" id="ARBA00022840"/>
    </source>
</evidence>
<feature type="transmembrane region" description="Helical" evidence="9">
    <location>
        <begin position="1197"/>
        <end position="1217"/>
    </location>
</feature>
<feature type="transmembrane region" description="Helical" evidence="9">
    <location>
        <begin position="1142"/>
        <end position="1166"/>
    </location>
</feature>
<feature type="transmembrane region" description="Helical" evidence="9">
    <location>
        <begin position="483"/>
        <end position="503"/>
    </location>
</feature>
<evidence type="ECO:0000313" key="11">
    <source>
        <dbReference type="EMBL" id="CAF1158762.1"/>
    </source>
</evidence>
<dbReference type="InterPro" id="IPR003439">
    <property type="entry name" value="ABC_transporter-like_ATP-bd"/>
</dbReference>
<dbReference type="EMBL" id="CAJNOT010001176">
    <property type="protein sequence ID" value="CAF1158762.1"/>
    <property type="molecule type" value="Genomic_DNA"/>
</dbReference>
<feature type="transmembrane region" description="Helical" evidence="9">
    <location>
        <begin position="351"/>
        <end position="369"/>
    </location>
</feature>
<evidence type="ECO:0000256" key="3">
    <source>
        <dbReference type="ARBA" id="ARBA00022448"/>
    </source>
</evidence>
<dbReference type="InterPro" id="IPR003593">
    <property type="entry name" value="AAA+_ATPase"/>
</dbReference>
<keyword evidence="4 9" id="KW-0812">Transmembrane</keyword>
<dbReference type="InterPro" id="IPR026082">
    <property type="entry name" value="ABCA"/>
</dbReference>
<comment type="caution">
    <text evidence="11">The sequence shown here is derived from an EMBL/GenBank/DDBJ whole genome shotgun (WGS) entry which is preliminary data.</text>
</comment>
<evidence type="ECO:0000256" key="8">
    <source>
        <dbReference type="ARBA" id="ARBA00023136"/>
    </source>
</evidence>
<dbReference type="GO" id="GO:0005319">
    <property type="term" value="F:lipid transporter activity"/>
    <property type="evidence" value="ECO:0007669"/>
    <property type="project" value="TreeGrafter"/>
</dbReference>
<keyword evidence="7 9" id="KW-1133">Transmembrane helix</keyword>
<dbReference type="GO" id="GO:0140359">
    <property type="term" value="F:ABC-type transporter activity"/>
    <property type="evidence" value="ECO:0007669"/>
    <property type="project" value="InterPro"/>
</dbReference>
<organism evidence="11 12">
    <name type="scientific">Rotaria sordida</name>
    <dbReference type="NCBI Taxonomy" id="392033"/>
    <lineage>
        <taxon>Eukaryota</taxon>
        <taxon>Metazoa</taxon>
        <taxon>Spiralia</taxon>
        <taxon>Gnathifera</taxon>
        <taxon>Rotifera</taxon>
        <taxon>Eurotatoria</taxon>
        <taxon>Bdelloidea</taxon>
        <taxon>Philodinida</taxon>
        <taxon>Philodinidae</taxon>
        <taxon>Rotaria</taxon>
    </lineage>
</organism>
<feature type="transmembrane region" description="Helical" evidence="9">
    <location>
        <begin position="390"/>
        <end position="413"/>
    </location>
</feature>
<feature type="domain" description="ABC transporter" evidence="10">
    <location>
        <begin position="1427"/>
        <end position="1658"/>
    </location>
</feature>
<dbReference type="Proteomes" id="UP000663864">
    <property type="component" value="Unassembled WGS sequence"/>
</dbReference>
<evidence type="ECO:0000256" key="1">
    <source>
        <dbReference type="ARBA" id="ARBA00004141"/>
    </source>
</evidence>
<feature type="transmembrane region" description="Helical" evidence="9">
    <location>
        <begin position="1172"/>
        <end position="1190"/>
    </location>
</feature>
<sequence length="1745" mass="200778">MKTRFILFHRSLQTLIIKGDAIKFTSKLRVCSLNNNSMDSSTEYITPESNKYRQHLTKSEYSPIGSTRKINLLLQRSFRYSYRKRCCKCCPTILCELLFPIILILLLALIRYGSNAFMKEMNGNSGSVLRGLNRRSCSQNIDPTTTLSNDLLKKCFKFPASYSGRRWISFESERIFDNINLVFHPMTNETEELVKRAEKHLEQMNCINMKVWSQNINDGNYSYLLQNQEEDTVIIDFGSITNLKNKRNIDYNIMVRKPYTIPKNDPIDISFISFLHPTLIADRSDLTDNNNDRGLALPAFTDVKIFIDSLLIGYQTNTNIEYELERTPMICTPFRRNFIFENGLSNLIKTFIDFIFLIPCFMLLTSLIQEKNAKVKEILKVLGIESILNNFAHAIRTLIIFCLLTLLLCIVLKQKPNGYFLTVNFLILFLGYLIFGLQLISLCIMIAQLFDKNIRAKLTIAFIYVLSLFIYSYIIFWPTPIQYLLIFFSPHIAGYSLFQQAVLHDLAKKDISLFQTIYRYVPMYFPTLIVMIFSCIFYWLLSWYLEKVFPGEYGIPLGWNFLFKQDYWRSEKFDHYTESLPNRNALFSRRNSTGTAIVHVNNLVKKFGPDKIAVNNVSFDLYENQITSLVGPNGSGKTTIFNCLIGIYKQTSGTIKIENDDGNNFDTRINMEMLRKSMGYCPQHDILFDLLTIKEQLEFYAIARGFEKNKEKIANEMLHLIDLENSKDLYCKTLSGGMKRRLSLACAFIGDTKIILLDEPSSGLDPSNRRSLWDWLRSMKEGKTLLLTTHFMEESDALSDRIMIIANGNIKADGTSAKLKEKYGSGYKLIINKQNNSHTDDIKNTLCHYLPELKVETDILDGDVVFRTNQQPNEQFVQALYHLETMKKENRIKYYGVQNSTMDDVFLKITKDTNIENESESISADTDTLEQQCHNVFNDQHISTGIPYHLSQYHGLIIKSLLVRYRRWALTLIVLLLPILYNLLSNITSRSHHESGIFKMNLNSLNPQTILYHTDPMIEKYFRASIDGAVLEQKSGNISQKNREILQKRIDRPYTYTDIYLAFNIPKPTRNKYKIETLSSNLISGYEVISLASNIFYKYALNDTGASIQTTLIYKKIENFTTQPSIEDILNSLSMISCILKLIPTALLFDIFIFYILFFYVTVFLISERKDSFLSLLTISGLHPASYWIFTYLFDIIISILWFCYLLAVYCIFHVAFNGIPNKKSQIENTVLFEFLSPWNLRVQFYPLTILIILPTLPFTYLLTKLFKNDINGGLSICFVLTILHLISIIVPVIMMIAENASVQMLLYWLFNIISPNINAQVIITYILAKKSIFCKSAIDNFKMSRFESIGDDTIGWNCLILVLHTLLQLLLIIIIDTGLLKFSYSFLYKSNFDENTLDDDVLAERSRILDLQTNIFDDDDEHIDYLTVNDLVKYYSRRKILAVNHLTFGAKRGEVFGLLGYNGAGKTTTFRVIVGDLVSTQGTASIDGQNVHRRTRSTHHLGYCPQENCSMDFLTVQDSLYLLARIRGVKISHIKMIVETMSSLFLLDSFLNNYIHQLSGGTKRRLHAAIALIGPPLVAILDEPTTGVDPNARQQMQEIFLNAVKAKLTVILTSHAMDECERVCNRLGIMVQGQLICLGTIQHLKSKFGQGYTIEIKVRSISDDTNITPIHNVQSFLLSQKQYNVEIKETTHSTGLFQISQTTPAELFQLIEENKQRLNIETYTISQTTLEQIFLSFGKEIRTT</sequence>
<keyword evidence="5" id="KW-0547">Nucleotide-binding</keyword>
<comment type="similarity">
    <text evidence="2">Belongs to the ABC transporter superfamily. ABCA family.</text>
</comment>
<dbReference type="InterPro" id="IPR017871">
    <property type="entry name" value="ABC_transporter-like_CS"/>
</dbReference>
<dbReference type="Gene3D" id="3.40.50.300">
    <property type="entry name" value="P-loop containing nucleotide triphosphate hydrolases"/>
    <property type="match status" value="2"/>
</dbReference>
<feature type="transmembrane region" description="Helical" evidence="9">
    <location>
        <begin position="1355"/>
        <end position="1376"/>
    </location>
</feature>
<accession>A0A814TAA9</accession>
<dbReference type="Pfam" id="PF12698">
    <property type="entry name" value="ABC2_membrane_3"/>
    <property type="match status" value="2"/>
</dbReference>
<evidence type="ECO:0000259" key="10">
    <source>
        <dbReference type="PROSITE" id="PS50893"/>
    </source>
</evidence>
<feature type="transmembrane region" description="Helical" evidence="9">
    <location>
        <begin position="89"/>
        <end position="110"/>
    </location>
</feature>
<dbReference type="SMART" id="SM00382">
    <property type="entry name" value="AAA"/>
    <property type="match status" value="2"/>
</dbReference>
<dbReference type="PROSITE" id="PS00211">
    <property type="entry name" value="ABC_TRANSPORTER_1"/>
    <property type="match status" value="1"/>
</dbReference>
<feature type="transmembrane region" description="Helical" evidence="9">
    <location>
        <begin position="419"/>
        <end position="446"/>
    </location>
</feature>
<feature type="transmembrane region" description="Helical" evidence="9">
    <location>
        <begin position="524"/>
        <end position="545"/>
    </location>
</feature>
<name>A0A814TAA9_9BILA</name>
<dbReference type="GO" id="GO:0016020">
    <property type="term" value="C:membrane"/>
    <property type="evidence" value="ECO:0007669"/>
    <property type="project" value="UniProtKB-SubCell"/>
</dbReference>
<feature type="transmembrane region" description="Helical" evidence="9">
    <location>
        <begin position="1245"/>
        <end position="1263"/>
    </location>
</feature>
<evidence type="ECO:0000256" key="9">
    <source>
        <dbReference type="SAM" id="Phobius"/>
    </source>
</evidence>
<dbReference type="GO" id="GO:0005524">
    <property type="term" value="F:ATP binding"/>
    <property type="evidence" value="ECO:0007669"/>
    <property type="project" value="UniProtKB-KW"/>
</dbReference>
<dbReference type="CDD" id="cd03263">
    <property type="entry name" value="ABC_subfamily_A"/>
    <property type="match status" value="2"/>
</dbReference>
<dbReference type="PROSITE" id="PS50893">
    <property type="entry name" value="ABC_TRANSPORTER_2"/>
    <property type="match status" value="2"/>
</dbReference>
<comment type="subcellular location">
    <subcellularLocation>
        <location evidence="1">Membrane</location>
        <topology evidence="1">Multi-pass membrane protein</topology>
    </subcellularLocation>
</comment>
<evidence type="ECO:0000256" key="7">
    <source>
        <dbReference type="ARBA" id="ARBA00022989"/>
    </source>
</evidence>
<dbReference type="Pfam" id="PF23321">
    <property type="entry name" value="R1_ABCA1"/>
    <property type="match status" value="1"/>
</dbReference>
<keyword evidence="6" id="KW-0067">ATP-binding</keyword>
<reference evidence="11" key="1">
    <citation type="submission" date="2021-02" db="EMBL/GenBank/DDBJ databases">
        <authorList>
            <person name="Nowell W R."/>
        </authorList>
    </citation>
    <scope>NUCLEOTIDE SEQUENCE</scope>
</reference>
<evidence type="ECO:0000256" key="4">
    <source>
        <dbReference type="ARBA" id="ARBA00022692"/>
    </source>
</evidence>
<dbReference type="PANTHER" id="PTHR19229:SF250">
    <property type="entry name" value="ABC TRANSPORTER DOMAIN-CONTAINING PROTEIN-RELATED"/>
    <property type="match status" value="1"/>
</dbReference>
<keyword evidence="3" id="KW-0813">Transport</keyword>
<dbReference type="FunFam" id="3.40.50.300:FF:000335">
    <property type="entry name" value="ATP binding cassette subfamily A member 5"/>
    <property type="match status" value="1"/>
</dbReference>
<evidence type="ECO:0000256" key="5">
    <source>
        <dbReference type="ARBA" id="ARBA00022741"/>
    </source>
</evidence>
<feature type="domain" description="ABC transporter" evidence="10">
    <location>
        <begin position="598"/>
        <end position="832"/>
    </location>
</feature>
<dbReference type="SUPFAM" id="SSF52540">
    <property type="entry name" value="P-loop containing nucleoside triphosphate hydrolases"/>
    <property type="match status" value="2"/>
</dbReference>
<dbReference type="InterPro" id="IPR056264">
    <property type="entry name" value="R2_ABCA1-4-like"/>
</dbReference>
<evidence type="ECO:0000313" key="12">
    <source>
        <dbReference type="Proteomes" id="UP000663864"/>
    </source>
</evidence>
<feature type="transmembrane region" description="Helical" evidence="9">
    <location>
        <begin position="1275"/>
        <end position="1297"/>
    </location>
</feature>
<dbReference type="PANTHER" id="PTHR19229">
    <property type="entry name" value="ATP-BINDING CASSETTE TRANSPORTER SUBFAMILY A ABCA"/>
    <property type="match status" value="1"/>
</dbReference>
<dbReference type="InterPro" id="IPR013525">
    <property type="entry name" value="ABC2_TM"/>
</dbReference>
<evidence type="ECO:0000256" key="2">
    <source>
        <dbReference type="ARBA" id="ARBA00008869"/>
    </source>
</evidence>
<gene>
    <name evidence="11" type="ORF">ZHD862_LOCUS20568</name>
</gene>
<dbReference type="Pfam" id="PF00005">
    <property type="entry name" value="ABC_tran"/>
    <property type="match status" value="2"/>
</dbReference>
<feature type="transmembrane region" description="Helical" evidence="9">
    <location>
        <begin position="965"/>
        <end position="984"/>
    </location>
</feature>
<dbReference type="FunFam" id="3.40.50.300:FF:002275">
    <property type="entry name" value="ATP-binding cassette, subfamily A (ABC1), member 16"/>
    <property type="match status" value="1"/>
</dbReference>
<dbReference type="GO" id="GO:0016887">
    <property type="term" value="F:ATP hydrolysis activity"/>
    <property type="evidence" value="ECO:0007669"/>
    <property type="project" value="InterPro"/>
</dbReference>
<keyword evidence="8 9" id="KW-0472">Membrane</keyword>
<feature type="transmembrane region" description="Helical" evidence="9">
    <location>
        <begin position="1309"/>
        <end position="1329"/>
    </location>
</feature>
<proteinExistence type="inferred from homology"/>
<dbReference type="InterPro" id="IPR027417">
    <property type="entry name" value="P-loop_NTPase"/>
</dbReference>
<protein>
    <recommendedName>
        <fullName evidence="10">ABC transporter domain-containing protein</fullName>
    </recommendedName>
</protein>
<feature type="transmembrane region" description="Helical" evidence="9">
    <location>
        <begin position="458"/>
        <end position="477"/>
    </location>
</feature>